<evidence type="ECO:0000256" key="1">
    <source>
        <dbReference type="ARBA" id="ARBA00023125"/>
    </source>
</evidence>
<evidence type="ECO:0000313" key="4">
    <source>
        <dbReference type="Proteomes" id="UP000321491"/>
    </source>
</evidence>
<dbReference type="GO" id="GO:0003677">
    <property type="term" value="F:DNA binding"/>
    <property type="evidence" value="ECO:0007669"/>
    <property type="project" value="UniProtKB-KW"/>
</dbReference>
<evidence type="ECO:0000313" key="3">
    <source>
        <dbReference type="EMBL" id="GEN30966.1"/>
    </source>
</evidence>
<dbReference type="SMART" id="SM00347">
    <property type="entry name" value="HTH_MARR"/>
    <property type="match status" value="1"/>
</dbReference>
<dbReference type="Gene3D" id="1.10.10.10">
    <property type="entry name" value="Winged helix-like DNA-binding domain superfamily/Winged helix DNA-binding domain"/>
    <property type="match status" value="1"/>
</dbReference>
<evidence type="ECO:0000259" key="2">
    <source>
        <dbReference type="PROSITE" id="PS50995"/>
    </source>
</evidence>
<keyword evidence="4" id="KW-1185">Reference proteome</keyword>
<keyword evidence="1" id="KW-0238">DNA-binding</keyword>
<dbReference type="InterPro" id="IPR036390">
    <property type="entry name" value="WH_DNA-bd_sf"/>
</dbReference>
<dbReference type="SUPFAM" id="SSF46785">
    <property type="entry name" value="Winged helix' DNA-binding domain"/>
    <property type="match status" value="1"/>
</dbReference>
<dbReference type="PANTHER" id="PTHR33164:SF43">
    <property type="entry name" value="HTH-TYPE TRANSCRIPTIONAL REPRESSOR YETL"/>
    <property type="match status" value="1"/>
</dbReference>
<reference evidence="3 4" key="1">
    <citation type="submission" date="2019-07" db="EMBL/GenBank/DDBJ databases">
        <title>Whole genome shotgun sequence of Cerasibacillus quisquiliarum NBRC 102429.</title>
        <authorList>
            <person name="Hosoyama A."/>
            <person name="Uohara A."/>
            <person name="Ohji S."/>
            <person name="Ichikawa N."/>
        </authorList>
    </citation>
    <scope>NUCLEOTIDE SEQUENCE [LARGE SCALE GENOMIC DNA]</scope>
    <source>
        <strain evidence="3 4">NBRC 102429</strain>
    </source>
</reference>
<dbReference type="GO" id="GO:0003700">
    <property type="term" value="F:DNA-binding transcription factor activity"/>
    <property type="evidence" value="ECO:0007669"/>
    <property type="project" value="InterPro"/>
</dbReference>
<dbReference type="PROSITE" id="PS50995">
    <property type="entry name" value="HTH_MARR_2"/>
    <property type="match status" value="1"/>
</dbReference>
<dbReference type="AlphaFoldDB" id="A0A511UWF8"/>
<proteinExistence type="predicted"/>
<dbReference type="InterPro" id="IPR036388">
    <property type="entry name" value="WH-like_DNA-bd_sf"/>
</dbReference>
<protein>
    <recommendedName>
        <fullName evidence="2">HTH marR-type domain-containing protein</fullName>
    </recommendedName>
</protein>
<dbReference type="GO" id="GO:0006950">
    <property type="term" value="P:response to stress"/>
    <property type="evidence" value="ECO:0007669"/>
    <property type="project" value="TreeGrafter"/>
</dbReference>
<dbReference type="PRINTS" id="PR00598">
    <property type="entry name" value="HTHMARR"/>
</dbReference>
<organism evidence="3 4">
    <name type="scientific">Cerasibacillus quisquiliarum</name>
    <dbReference type="NCBI Taxonomy" id="227865"/>
    <lineage>
        <taxon>Bacteria</taxon>
        <taxon>Bacillati</taxon>
        <taxon>Bacillota</taxon>
        <taxon>Bacilli</taxon>
        <taxon>Bacillales</taxon>
        <taxon>Bacillaceae</taxon>
        <taxon>Cerasibacillus</taxon>
    </lineage>
</organism>
<dbReference type="EMBL" id="BJXW01000011">
    <property type="protein sequence ID" value="GEN30966.1"/>
    <property type="molecule type" value="Genomic_DNA"/>
</dbReference>
<gene>
    <name evidence="3" type="ORF">CQU01_12040</name>
</gene>
<dbReference type="PANTHER" id="PTHR33164">
    <property type="entry name" value="TRANSCRIPTIONAL REGULATOR, MARR FAMILY"/>
    <property type="match status" value="1"/>
</dbReference>
<feature type="domain" description="HTH marR-type" evidence="2">
    <location>
        <begin position="1"/>
        <end position="137"/>
    </location>
</feature>
<comment type="caution">
    <text evidence="3">The sequence shown here is derived from an EMBL/GenBank/DDBJ whole genome shotgun (WGS) entry which is preliminary data.</text>
</comment>
<dbReference type="InterPro" id="IPR039422">
    <property type="entry name" value="MarR/SlyA-like"/>
</dbReference>
<dbReference type="OrthoDB" id="166070at2"/>
<accession>A0A511UWF8</accession>
<name>A0A511UWF8_9BACI</name>
<sequence length="138" mass="16255">MKEQTVFEILHNMDKFTNGLIIKWNKMFNENLGISHVLTLGYLNKNRKARPSEIAKELGLTPPTVTHLLEKLVNRQLVVRLFDENDRRIVLLDITDKGKELLHRAHAEGQRLRKEMFEKLTSEEKQQLLHIFQKLNES</sequence>
<dbReference type="Pfam" id="PF12802">
    <property type="entry name" value="MarR_2"/>
    <property type="match status" value="1"/>
</dbReference>
<dbReference type="Proteomes" id="UP000321491">
    <property type="component" value="Unassembled WGS sequence"/>
</dbReference>
<dbReference type="InterPro" id="IPR000835">
    <property type="entry name" value="HTH_MarR-typ"/>
</dbReference>
<dbReference type="RefSeq" id="WP_146936726.1">
    <property type="nucleotide sequence ID" value="NZ_BJXW01000011.1"/>
</dbReference>